<dbReference type="InterPro" id="IPR039447">
    <property type="entry name" value="UreH-like_TM_dom"/>
</dbReference>
<reference evidence="3 5" key="1">
    <citation type="submission" date="2015-08" db="EMBL/GenBank/DDBJ databases">
        <title>Genomes of Isolates from Cabo Rojo, PR.</title>
        <authorList>
            <person name="Sanchez-Nieves R.L."/>
            <person name="Montalvo-Rodriguez R."/>
        </authorList>
    </citation>
    <scope>NUCLEOTIDE SEQUENCE [LARGE SCALE GENOMIC DNA]</scope>
    <source>
        <strain evidence="3 5">SL3</strain>
    </source>
</reference>
<evidence type="ECO:0000313" key="3">
    <source>
        <dbReference type="EMBL" id="KOX91767.1"/>
    </source>
</evidence>
<dbReference type="Pfam" id="PF13386">
    <property type="entry name" value="DsbD_2"/>
    <property type="match status" value="1"/>
</dbReference>
<dbReference type="PANTHER" id="PTHR42208:SF1">
    <property type="entry name" value="HEAVY METAL TRANSPORTER"/>
    <property type="match status" value="1"/>
</dbReference>
<feature type="domain" description="Urease accessory protein UreH-like transmembrane" evidence="2">
    <location>
        <begin position="19"/>
        <end position="233"/>
    </location>
</feature>
<reference evidence="4" key="2">
    <citation type="submission" date="2019-12" db="EMBL/GenBank/DDBJ databases">
        <title>The whole-genome sequencing of Haloarcula japonica strain pws8.</title>
        <authorList>
            <person name="Verma D.K."/>
            <person name="Gopal K."/>
            <person name="Prasad E.S."/>
        </authorList>
    </citation>
    <scope>NUCLEOTIDE SEQUENCE</scope>
    <source>
        <strain evidence="4">Pws8</strain>
    </source>
</reference>
<comment type="caution">
    <text evidence="3">The sequence shown here is derived from an EMBL/GenBank/DDBJ whole genome shotgun (WGS) entry which is preliminary data.</text>
</comment>
<evidence type="ECO:0000313" key="5">
    <source>
        <dbReference type="Proteomes" id="UP000037729"/>
    </source>
</evidence>
<evidence type="ECO:0000256" key="1">
    <source>
        <dbReference type="SAM" id="Phobius"/>
    </source>
</evidence>
<proteinExistence type="predicted"/>
<feature type="transmembrane region" description="Helical" evidence="1">
    <location>
        <begin position="67"/>
        <end position="85"/>
    </location>
</feature>
<organism evidence="3 5">
    <name type="scientific">Haloarcula rubripromontorii</name>
    <dbReference type="NCBI Taxonomy" id="1705562"/>
    <lineage>
        <taxon>Archaea</taxon>
        <taxon>Methanobacteriati</taxon>
        <taxon>Methanobacteriota</taxon>
        <taxon>Stenosarchaea group</taxon>
        <taxon>Halobacteria</taxon>
        <taxon>Halobacteriales</taxon>
        <taxon>Haloarculaceae</taxon>
        <taxon>Haloarcula</taxon>
    </lineage>
</organism>
<dbReference type="EMBL" id="LIUF01000006">
    <property type="protein sequence ID" value="KOX91767.1"/>
    <property type="molecule type" value="Genomic_DNA"/>
</dbReference>
<dbReference type="STRING" id="1705562.AMS69_16795"/>
<protein>
    <submittedName>
        <fullName evidence="4">Sulfite exporter TauE/SafE family protein</fullName>
    </submittedName>
</protein>
<feature type="transmembrane region" description="Helical" evidence="1">
    <location>
        <begin position="156"/>
        <end position="179"/>
    </location>
</feature>
<keyword evidence="1" id="KW-1133">Transmembrane helix</keyword>
<feature type="transmembrane region" description="Helical" evidence="1">
    <location>
        <begin position="191"/>
        <end position="212"/>
    </location>
</feature>
<evidence type="ECO:0000259" key="2">
    <source>
        <dbReference type="Pfam" id="PF13386"/>
    </source>
</evidence>
<keyword evidence="5" id="KW-1185">Reference proteome</keyword>
<accession>A0A0M9AGT3</accession>
<dbReference type="EMBL" id="WOWB01000001">
    <property type="protein sequence ID" value="NLV06382.1"/>
    <property type="molecule type" value="Genomic_DNA"/>
</dbReference>
<dbReference type="PANTHER" id="PTHR42208">
    <property type="entry name" value="HEAVY METAL TRANSPORTER-RELATED"/>
    <property type="match status" value="1"/>
</dbReference>
<dbReference type="AlphaFoldDB" id="A0A0M9AGT3"/>
<name>A0A0M9AGT3_9EURY</name>
<dbReference type="PATRIC" id="fig|1705562.3.peg.3752"/>
<keyword evidence="1" id="KW-0472">Membrane</keyword>
<dbReference type="Proteomes" id="UP000037729">
    <property type="component" value="Unassembled WGS sequence"/>
</dbReference>
<sequence>MQFGTAGLSSGETAGLAAFVGLGLVGSVHCLGMCGPLVTTYADRLDDGGPVSGHEIRQHALFNAGRTVSYALVGTVLGAAGSVLYDVAGLARLGTAVRGTVGIFVGLAIITVGLGYLSRGRAVDVARSLPLVGDLFQRLSASLVERVDRWVDGPGMVALGAMHGLLPCPLLYPAFLYAFATGSAFTGGLSLAALGLGTFPLVFAYGTAFGTLSPGHRATLHRALGVVFIALALVPLSNGLAAFGIAIPKPPLPMPWM</sequence>
<dbReference type="OrthoDB" id="162718at2157"/>
<dbReference type="Proteomes" id="UP000610611">
    <property type="component" value="Unassembled WGS sequence"/>
</dbReference>
<feature type="transmembrane region" description="Helical" evidence="1">
    <location>
        <begin position="97"/>
        <end position="117"/>
    </location>
</feature>
<keyword evidence="1" id="KW-0812">Transmembrane</keyword>
<evidence type="ECO:0000313" key="4">
    <source>
        <dbReference type="EMBL" id="NLV06382.1"/>
    </source>
</evidence>
<dbReference type="RefSeq" id="WP_053969208.1">
    <property type="nucleotide sequence ID" value="NZ_JAWJXX010000005.1"/>
</dbReference>
<gene>
    <name evidence="3" type="ORF">AMS69_16795</name>
    <name evidence="4" type="ORF">GOC83_09600</name>
</gene>
<feature type="transmembrane region" description="Helical" evidence="1">
    <location>
        <begin position="224"/>
        <end position="247"/>
    </location>
</feature>